<accession>A0A9N9NIU6</accession>
<dbReference type="AlphaFoldDB" id="A0A9N9NIU6"/>
<dbReference type="InterPro" id="IPR036236">
    <property type="entry name" value="Znf_C2H2_sf"/>
</dbReference>
<proteinExistence type="predicted"/>
<evidence type="ECO:0000313" key="1">
    <source>
        <dbReference type="EMBL" id="CAG8741855.1"/>
    </source>
</evidence>
<dbReference type="Proteomes" id="UP000789759">
    <property type="component" value="Unassembled WGS sequence"/>
</dbReference>
<sequence>MNSNRIEDYFTQEFFDDFRESEPEPTITSPGYSSNNESLFANDLLVIDDNLFVDEDSHIKETLLTNESLSKSHNLSATYNIHKFSVWSYFKKHQAPNKKSIEVTTAFCHISGCKVLCAYHRSTTNLLDHLRKKHNITKESEYNKYIQQNISEKKLIQQKLEHILIKLHDLRKQEKIIQKLLKLIVREKLPLILIERKGLENLLIILILALKFHA</sequence>
<comment type="caution">
    <text evidence="1">The sequence shown here is derived from an EMBL/GenBank/DDBJ whole genome shotgun (WGS) entry which is preliminary data.</text>
</comment>
<protein>
    <submittedName>
        <fullName evidence="1">9619_t:CDS:1</fullName>
    </submittedName>
</protein>
<reference evidence="1" key="1">
    <citation type="submission" date="2021-06" db="EMBL/GenBank/DDBJ databases">
        <authorList>
            <person name="Kallberg Y."/>
            <person name="Tangrot J."/>
            <person name="Rosling A."/>
        </authorList>
    </citation>
    <scope>NUCLEOTIDE SEQUENCE</scope>
    <source>
        <strain evidence="1">FL966</strain>
    </source>
</reference>
<keyword evidence="2" id="KW-1185">Reference proteome</keyword>
<organism evidence="1 2">
    <name type="scientific">Cetraspora pellucida</name>
    <dbReference type="NCBI Taxonomy" id="1433469"/>
    <lineage>
        <taxon>Eukaryota</taxon>
        <taxon>Fungi</taxon>
        <taxon>Fungi incertae sedis</taxon>
        <taxon>Mucoromycota</taxon>
        <taxon>Glomeromycotina</taxon>
        <taxon>Glomeromycetes</taxon>
        <taxon>Diversisporales</taxon>
        <taxon>Gigasporaceae</taxon>
        <taxon>Cetraspora</taxon>
    </lineage>
</organism>
<name>A0A9N9NIU6_9GLOM</name>
<dbReference type="SUPFAM" id="SSF57667">
    <property type="entry name" value="beta-beta-alpha zinc fingers"/>
    <property type="match status" value="1"/>
</dbReference>
<dbReference type="EMBL" id="CAJVQA010016237">
    <property type="protein sequence ID" value="CAG8741855.1"/>
    <property type="molecule type" value="Genomic_DNA"/>
</dbReference>
<evidence type="ECO:0000313" key="2">
    <source>
        <dbReference type="Proteomes" id="UP000789759"/>
    </source>
</evidence>
<gene>
    <name evidence="1" type="ORF">CPELLU_LOCUS14137</name>
</gene>